<name>A0A7Z7JG67_9BURK</name>
<evidence type="ECO:0000313" key="3">
    <source>
        <dbReference type="Proteomes" id="UP000257139"/>
    </source>
</evidence>
<evidence type="ECO:0000313" key="2">
    <source>
        <dbReference type="EMBL" id="SPC25986.1"/>
    </source>
</evidence>
<comment type="caution">
    <text evidence="2">The sequence shown here is derived from an EMBL/GenBank/DDBJ whole genome shotgun (WGS) entry which is preliminary data.</text>
</comment>
<keyword evidence="1" id="KW-0732">Signal</keyword>
<accession>A0A7Z7JG67</accession>
<feature type="signal peptide" evidence="1">
    <location>
        <begin position="1"/>
        <end position="23"/>
    </location>
</feature>
<proteinExistence type="predicted"/>
<gene>
    <name evidence="2" type="ORF">CBM2594_U30008</name>
</gene>
<organism evidence="2 3">
    <name type="scientific">Cupriavidus taiwanensis</name>
    <dbReference type="NCBI Taxonomy" id="164546"/>
    <lineage>
        <taxon>Bacteria</taxon>
        <taxon>Pseudomonadati</taxon>
        <taxon>Pseudomonadota</taxon>
        <taxon>Betaproteobacteria</taxon>
        <taxon>Burkholderiales</taxon>
        <taxon>Burkholderiaceae</taxon>
        <taxon>Cupriavidus</taxon>
    </lineage>
</organism>
<reference evidence="2 3" key="1">
    <citation type="submission" date="2018-01" db="EMBL/GenBank/DDBJ databases">
        <authorList>
            <person name="Clerissi C."/>
        </authorList>
    </citation>
    <scope>NUCLEOTIDE SEQUENCE [LARGE SCALE GENOMIC DNA]</scope>
    <source>
        <strain evidence="2">Cupriavidus taiwanensis STM 6021</strain>
    </source>
</reference>
<protein>
    <submittedName>
        <fullName evidence="2">Uncharacterized protein</fullName>
    </submittedName>
</protein>
<sequence length="131" mass="13775">MNLIRTGLSALLVSLSASALAHAPILDLDRGPAAFVPGGLAEPRPTEWLIDVGARVNATWRRTLGAGEGCVLVLDNPRNEPAEVTVVISQDDAGHAMPGTRPVSLRIPAHGRHALTLQASRSLSVSVYAEK</sequence>
<dbReference type="Proteomes" id="UP000257139">
    <property type="component" value="Unassembled WGS sequence"/>
</dbReference>
<dbReference type="AlphaFoldDB" id="A0A7Z7JG67"/>
<evidence type="ECO:0000256" key="1">
    <source>
        <dbReference type="SAM" id="SignalP"/>
    </source>
</evidence>
<feature type="chain" id="PRO_5031108134" evidence="1">
    <location>
        <begin position="24"/>
        <end position="131"/>
    </location>
</feature>
<dbReference type="EMBL" id="OGUU01000050">
    <property type="protein sequence ID" value="SPC25986.1"/>
    <property type="molecule type" value="Genomic_DNA"/>
</dbReference>